<reference evidence="1 2" key="1">
    <citation type="submission" date="2023-07" db="EMBL/GenBank/DDBJ databases">
        <title>Sorghum-associated microbial communities from plants grown in Nebraska, USA.</title>
        <authorList>
            <person name="Schachtman D."/>
        </authorList>
    </citation>
    <scope>NUCLEOTIDE SEQUENCE [LARGE SCALE GENOMIC DNA]</scope>
    <source>
        <strain evidence="1 2">596</strain>
    </source>
</reference>
<dbReference type="RefSeq" id="WP_146012867.1">
    <property type="nucleotide sequence ID" value="NZ_JAVDSJ010000003.1"/>
</dbReference>
<organism evidence="1 2">
    <name type="scientific">Herbaspirillum frisingense</name>
    <dbReference type="NCBI Taxonomy" id="92645"/>
    <lineage>
        <taxon>Bacteria</taxon>
        <taxon>Pseudomonadati</taxon>
        <taxon>Pseudomonadota</taxon>
        <taxon>Betaproteobacteria</taxon>
        <taxon>Burkholderiales</taxon>
        <taxon>Oxalobacteraceae</taxon>
        <taxon>Herbaspirillum</taxon>
    </lineage>
</organism>
<dbReference type="EMBL" id="JAVDSJ010000003">
    <property type="protein sequence ID" value="MDR6584662.1"/>
    <property type="molecule type" value="Genomic_DNA"/>
</dbReference>
<proteinExistence type="predicted"/>
<dbReference type="Proteomes" id="UP001260715">
    <property type="component" value="Unassembled WGS sequence"/>
</dbReference>
<sequence>MLRNSDFASQFLHLAHVVEKHSRNLLHDILTFSCDYFCKKVERLALHWCQEMQTEIFELSSSTSPNCYRVTVSCADDGKWRTGEIVVRSGELTKLLAESISGIFISAEAAIAHAIAWAILHVWNLENPGKSTSAEKK</sequence>
<accession>A0ABU1PFE3</accession>
<comment type="caution">
    <text evidence="1">The sequence shown here is derived from an EMBL/GenBank/DDBJ whole genome shotgun (WGS) entry which is preliminary data.</text>
</comment>
<evidence type="ECO:0000313" key="1">
    <source>
        <dbReference type="EMBL" id="MDR6584662.1"/>
    </source>
</evidence>
<keyword evidence="2" id="KW-1185">Reference proteome</keyword>
<gene>
    <name evidence="1" type="ORF">J2W50_002872</name>
</gene>
<protein>
    <submittedName>
        <fullName evidence="1">Uncharacterized protein</fullName>
    </submittedName>
</protein>
<name>A0ABU1PFE3_9BURK</name>
<evidence type="ECO:0000313" key="2">
    <source>
        <dbReference type="Proteomes" id="UP001260715"/>
    </source>
</evidence>